<dbReference type="PROSITE" id="PS50093">
    <property type="entry name" value="PKD"/>
    <property type="match status" value="1"/>
</dbReference>
<reference evidence="8" key="1">
    <citation type="submission" date="2020-05" db="EMBL/GenBank/DDBJ databases">
        <authorList>
            <person name="Chiriac C."/>
            <person name="Salcher M."/>
            <person name="Ghai R."/>
            <person name="Kavagutti S V."/>
        </authorList>
    </citation>
    <scope>NUCLEOTIDE SEQUENCE</scope>
</reference>
<evidence type="ECO:0000313" key="6">
    <source>
        <dbReference type="EMBL" id="CAB4890584.1"/>
    </source>
</evidence>
<evidence type="ECO:0000313" key="2">
    <source>
        <dbReference type="EMBL" id="CAB4532972.1"/>
    </source>
</evidence>
<dbReference type="SUPFAM" id="SSF49299">
    <property type="entry name" value="PKD domain"/>
    <property type="match status" value="1"/>
</dbReference>
<evidence type="ECO:0000313" key="3">
    <source>
        <dbReference type="EMBL" id="CAB4590329.1"/>
    </source>
</evidence>
<dbReference type="InterPro" id="IPR000601">
    <property type="entry name" value="PKD_dom"/>
</dbReference>
<evidence type="ECO:0000259" key="1">
    <source>
        <dbReference type="PROSITE" id="PS50093"/>
    </source>
</evidence>
<accession>A0A6J7QP16</accession>
<dbReference type="InterPro" id="IPR013783">
    <property type="entry name" value="Ig-like_fold"/>
</dbReference>
<dbReference type="EMBL" id="CAEZUD010000028">
    <property type="protein sequence ID" value="CAB4590329.1"/>
    <property type="molecule type" value="Genomic_DNA"/>
</dbReference>
<sequence>MKRILTLLIALALLPIDSASAADQCSVKVCVSVFTDPHTGEVVITAKRNGKKAVVRKPYVPRAAPILPITPKPKPTRSYRPRPRIIAKPKIHTPGASLSDRITQLIPRSSIFVQPSGKVLTQLPANFWTDTKPRFEATVVILKVLVHVNLVPTFSWDYGDGSDSQITPLRGAPFPLTQITHVYTRKGEYTATLTISWSGTWSADGATFPVLGNNILQVVRIPISVVEGPTKFTQ</sequence>
<dbReference type="EMBL" id="CAFBNS010000034">
    <property type="protein sequence ID" value="CAB4957066.1"/>
    <property type="molecule type" value="Genomic_DNA"/>
</dbReference>
<proteinExistence type="predicted"/>
<evidence type="ECO:0000313" key="8">
    <source>
        <dbReference type="EMBL" id="CAB5018731.1"/>
    </source>
</evidence>
<dbReference type="EMBL" id="CAFBME010000017">
    <property type="protein sequence ID" value="CAB4890584.1"/>
    <property type="molecule type" value="Genomic_DNA"/>
</dbReference>
<feature type="domain" description="PKD" evidence="1">
    <location>
        <begin position="153"/>
        <end position="196"/>
    </location>
</feature>
<dbReference type="InterPro" id="IPR035986">
    <property type="entry name" value="PKD_dom_sf"/>
</dbReference>
<dbReference type="EMBL" id="CAEZYL010000042">
    <property type="protein sequence ID" value="CAB4724170.1"/>
    <property type="molecule type" value="Genomic_DNA"/>
</dbReference>
<dbReference type="EMBL" id="CAEZSC010000022">
    <property type="protein sequence ID" value="CAB4532972.1"/>
    <property type="molecule type" value="Genomic_DNA"/>
</dbReference>
<dbReference type="AlphaFoldDB" id="A0A6J7QP16"/>
<organism evidence="8">
    <name type="scientific">freshwater metagenome</name>
    <dbReference type="NCBI Taxonomy" id="449393"/>
    <lineage>
        <taxon>unclassified sequences</taxon>
        <taxon>metagenomes</taxon>
        <taxon>ecological metagenomes</taxon>
    </lineage>
</organism>
<gene>
    <name evidence="2" type="ORF">UFOPK1380_00522</name>
    <name evidence="3" type="ORF">UFOPK1778_00659</name>
    <name evidence="4" type="ORF">UFOPK1863_00834</name>
    <name evidence="5" type="ORF">UFOPK2689_00781</name>
    <name evidence="6" type="ORF">UFOPK3555_00309</name>
    <name evidence="7" type="ORF">UFOPK3874_00301</name>
    <name evidence="8" type="ORF">UFOPK4095_00875</name>
</gene>
<evidence type="ECO:0000313" key="4">
    <source>
        <dbReference type="EMBL" id="CAB4617876.1"/>
    </source>
</evidence>
<protein>
    <submittedName>
        <fullName evidence="8">Unannotated protein</fullName>
    </submittedName>
</protein>
<dbReference type="CDD" id="cd00146">
    <property type="entry name" value="PKD"/>
    <property type="match status" value="1"/>
</dbReference>
<dbReference type="EMBL" id="CAFBPI010000054">
    <property type="protein sequence ID" value="CAB5018731.1"/>
    <property type="molecule type" value="Genomic_DNA"/>
</dbReference>
<dbReference type="Pfam" id="PF18911">
    <property type="entry name" value="PKD_4"/>
    <property type="match status" value="1"/>
</dbReference>
<evidence type="ECO:0000313" key="7">
    <source>
        <dbReference type="EMBL" id="CAB4957066.1"/>
    </source>
</evidence>
<dbReference type="EMBL" id="CAEZUY010000083">
    <property type="protein sequence ID" value="CAB4617876.1"/>
    <property type="molecule type" value="Genomic_DNA"/>
</dbReference>
<evidence type="ECO:0000313" key="5">
    <source>
        <dbReference type="EMBL" id="CAB4724170.1"/>
    </source>
</evidence>
<dbReference type="Gene3D" id="2.60.40.10">
    <property type="entry name" value="Immunoglobulins"/>
    <property type="match status" value="1"/>
</dbReference>
<name>A0A6J7QP16_9ZZZZ</name>